<accession>A0A0F9TFD9</accession>
<gene>
    <name evidence="1" type="ORF">LCGC14_0334430</name>
</gene>
<reference evidence="1" key="1">
    <citation type="journal article" date="2015" name="Nature">
        <title>Complex archaea that bridge the gap between prokaryotes and eukaryotes.</title>
        <authorList>
            <person name="Spang A."/>
            <person name="Saw J.H."/>
            <person name="Jorgensen S.L."/>
            <person name="Zaremba-Niedzwiedzka K."/>
            <person name="Martijn J."/>
            <person name="Lind A.E."/>
            <person name="van Eijk R."/>
            <person name="Schleper C."/>
            <person name="Guy L."/>
            <person name="Ettema T.J."/>
        </authorList>
    </citation>
    <scope>NUCLEOTIDE SEQUENCE</scope>
</reference>
<dbReference type="EMBL" id="LAZR01000239">
    <property type="protein sequence ID" value="KKN79935.1"/>
    <property type="molecule type" value="Genomic_DNA"/>
</dbReference>
<evidence type="ECO:0000313" key="1">
    <source>
        <dbReference type="EMBL" id="KKN79935.1"/>
    </source>
</evidence>
<sequence length="769" mass="82350">MAQKRFGPTRGAGVAIVEVEGQKTIQPGALGMVGYTGILEKGPVGELISVFSKQEFFKVCGGLIPDSLLPDAAEDYFDNAAGAGGMHLVRVTDGNEVQSELTLYSRIAATRTAMGTVKAANGGRWGGKKDVITDSLANPAGYTELTIITGKTFTADQLKGGIVTLDDVPNKTFEIVGNTVAGVITVAAGSTMLTDLGANDPARYNVELDNLLPDGETKALSILIEDGEENPDTEFALTVFVDGVEVKKYANLHTDPVNGRYWVALINDDTNNDEIFVVDLVTGTHVAATRPANHYGVSTVSGIAATVLTAEIHDVTFNVTDVEPAVTLGTTNDVMLEQVITITFSSATAFTVVSDRFGSLGAAGTTGAEFVPDNKFTPPFTVAPEATLVLNDTIIIQYKPFIPGSLVDGFLFPDKAGATIATNNLLRFRITANTHNTINVALGSDMQVGTTDVDEFLVEAPQELAKGQDGISDVDADFITQGYDVETSPFNRLFGKNFGLIKMATPGNTATAVQKAGVAYAASRNYQYRNEIPPGIVTETAAIDFINGATGVGRSIYAVVSFPSFGDVTDQASRDGKLKQVSLTGQIHGREAAIVRDNDGYQKAQAGLEATLPALLDIPTKDKVLNEELLNPVGIGVIKKVKGNFIIWGDRTLFDDPEWKFKHQRELMSFYENVLREEFDFIIFAINDPANDAVAISALNGFFRPEFVKRALRGATFQEAAIIKIDSENNPDSSRAQGDLIADISLKLADTVERFIIRIGKQGIFDQVG</sequence>
<comment type="caution">
    <text evidence="1">The sequence shown here is derived from an EMBL/GenBank/DDBJ whole genome shotgun (WGS) entry which is preliminary data.</text>
</comment>
<protein>
    <recommendedName>
        <fullName evidence="2">Tail sheath protein subtilisin-like domain-containing protein</fullName>
    </recommendedName>
</protein>
<name>A0A0F9TFD9_9ZZZZ</name>
<evidence type="ECO:0008006" key="2">
    <source>
        <dbReference type="Google" id="ProtNLM"/>
    </source>
</evidence>
<dbReference type="PANTHER" id="PTHR35861:SF1">
    <property type="entry name" value="PHAGE TAIL SHEATH PROTEIN"/>
    <property type="match status" value="1"/>
</dbReference>
<proteinExistence type="predicted"/>
<dbReference type="PANTHER" id="PTHR35861">
    <property type="match status" value="1"/>
</dbReference>
<dbReference type="AlphaFoldDB" id="A0A0F9TFD9"/>
<organism evidence="1">
    <name type="scientific">marine sediment metagenome</name>
    <dbReference type="NCBI Taxonomy" id="412755"/>
    <lineage>
        <taxon>unclassified sequences</taxon>
        <taxon>metagenomes</taxon>
        <taxon>ecological metagenomes</taxon>
    </lineage>
</organism>
<dbReference type="InterPro" id="IPR052042">
    <property type="entry name" value="Tail_sheath_structural"/>
</dbReference>